<proteinExistence type="predicted"/>
<dbReference type="AlphaFoldDB" id="A0A6G9VR78"/>
<dbReference type="CDD" id="cd09726">
    <property type="entry name" value="RAMP_I_III"/>
    <property type="match status" value="1"/>
</dbReference>
<sequence>MITAPYNFVPLNKEVFYPSWSEDVSHDIPFEDSESGEIDITITAKSPIFIRNHSDERDKPSEEFCQYNGEYYIPSTTVKGMVRSVLEIISFSKMNPDMVDDKTYSIRDLRNRDLYMNRMKPQEIFCGWLKKVGNDYKIEDCGVVGRISQDNIHKDFGSKFKAQQGGFINKPDFKTAKYKYDLLKKLNIELTQKFDFSKEAQGKKIYTKGTKLEGTLVLTGQASARKDNGRMGDGKIYEFVFFNAIGEITLSKETMENFKFAYFDGRKTEPKESPDWKYWKEKLANGQKVPVFFQKEMRKDSNGQNQTIIKHFGLSYLYKLPYNGSIHDGIFKSHFEKKLDLAQTLFGYVNNDTALKGRVQFSHFKAIDKTKIVKLAPRTENLGTPRASFYPFYIFQEDEKLYSTFMNDNFVLAGRKRYPIHKNNPDESKISYNPTSSIGTSFKPLKEGVIFKGKMRYHNLKKCEIGALLSALIFHSTPNTFHNVGLGKSLGYGKINVAIHYPNKEQYLQEFETLMKENINNWMSSNILKELLTMATPQDNQRNSQLSYMELADFAQTKNDKINGYLKNYSKLDNIVSVTFTSPSPQKQQAIQVATSDIISKTKMRKTITEAWQRVFGIFYHPHQIEEFLKGAFQTTPTDQQQIYLKLKDNHSFIELIRMIHQYNNGHLNDQEVGKLYLEVLNMRSYK</sequence>
<protein>
    <submittedName>
        <fullName evidence="2">TIGR03986 family CRISPR-associated RAMP protein</fullName>
    </submittedName>
</protein>
<evidence type="ECO:0000313" key="2">
    <source>
        <dbReference type="EMBL" id="QIR75249.1"/>
    </source>
</evidence>
<gene>
    <name evidence="2" type="ORF">FA584_03100</name>
</gene>
<dbReference type="InterPro" id="IPR023825">
    <property type="entry name" value="CRISPR-assoc_RAMP_BGP1436"/>
</dbReference>
<dbReference type="RefSeq" id="WP_167749327.1">
    <property type="nucleotide sequence ID" value="NZ_CP039734.2"/>
</dbReference>
<dbReference type="EMBL" id="CP039734">
    <property type="protein sequence ID" value="QIR75249.1"/>
    <property type="molecule type" value="Genomic_DNA"/>
</dbReference>
<organism evidence="2 3">
    <name type="scientific">Sulfurospirillum diekertiae</name>
    <dbReference type="NCBI Taxonomy" id="1854492"/>
    <lineage>
        <taxon>Bacteria</taxon>
        <taxon>Pseudomonadati</taxon>
        <taxon>Campylobacterota</taxon>
        <taxon>Epsilonproteobacteria</taxon>
        <taxon>Campylobacterales</taxon>
        <taxon>Sulfurospirillaceae</taxon>
        <taxon>Sulfurospirillum</taxon>
    </lineage>
</organism>
<accession>A0A6G9VR78</accession>
<name>A0A6G9VR78_9BACT</name>
<dbReference type="Proteomes" id="UP000502831">
    <property type="component" value="Chromosome"/>
</dbReference>
<evidence type="ECO:0000313" key="3">
    <source>
        <dbReference type="Proteomes" id="UP000502831"/>
    </source>
</evidence>
<dbReference type="InterPro" id="IPR005537">
    <property type="entry name" value="RAMP_III_fam"/>
</dbReference>
<reference evidence="2 3" key="1">
    <citation type="journal article" date="2017" name="Environ. Sci. Technol.">
        <title>Organohalide Respiration with Chlorinated Ethenes under Low pH Conditions.</title>
        <authorList>
            <person name="Yang Y."/>
            <person name="Capiro N.L."/>
            <person name="Marcet T.F."/>
            <person name="Yan J."/>
            <person name="Pennell K.D."/>
            <person name="Loffler F.E."/>
        </authorList>
    </citation>
    <scope>NUCLEOTIDE SEQUENCE [LARGE SCALE GENOMIC DNA]</scope>
    <source>
        <strain evidence="2 3">ACSDCE</strain>
    </source>
</reference>
<dbReference type="NCBIfam" id="TIGR03986">
    <property type="entry name" value="TIGR03986 family CRISPR-associated RAMP protein"/>
    <property type="match status" value="1"/>
</dbReference>
<evidence type="ECO:0000259" key="1">
    <source>
        <dbReference type="Pfam" id="PF03787"/>
    </source>
</evidence>
<dbReference type="Pfam" id="PF03787">
    <property type="entry name" value="RAMPs"/>
    <property type="match status" value="1"/>
</dbReference>
<feature type="domain" description="CRISPR type III-associated protein" evidence="1">
    <location>
        <begin position="41"/>
        <end position="190"/>
    </location>
</feature>